<accession>A0AA37U3A4</accession>
<dbReference type="AlphaFoldDB" id="A0AA37U3A4"/>
<organism evidence="1 2">
    <name type="scientific">Cypionkella aquatica</name>
    <dbReference type="NCBI Taxonomy" id="1756042"/>
    <lineage>
        <taxon>Bacteria</taxon>
        <taxon>Pseudomonadati</taxon>
        <taxon>Pseudomonadota</taxon>
        <taxon>Alphaproteobacteria</taxon>
        <taxon>Rhodobacterales</taxon>
        <taxon>Paracoccaceae</taxon>
        <taxon>Cypionkella</taxon>
    </lineage>
</organism>
<gene>
    <name evidence="1" type="ORF">GCM10010873_18040</name>
</gene>
<dbReference type="Proteomes" id="UP001157355">
    <property type="component" value="Unassembled WGS sequence"/>
</dbReference>
<dbReference type="EMBL" id="BSPP01000007">
    <property type="protein sequence ID" value="GLS86830.1"/>
    <property type="molecule type" value="Genomic_DNA"/>
</dbReference>
<protein>
    <submittedName>
        <fullName evidence="1">Uncharacterized protein</fullName>
    </submittedName>
</protein>
<proteinExistence type="predicted"/>
<name>A0AA37U3A4_9RHOB</name>
<comment type="caution">
    <text evidence="1">The sequence shown here is derived from an EMBL/GenBank/DDBJ whole genome shotgun (WGS) entry which is preliminary data.</text>
</comment>
<evidence type="ECO:0000313" key="1">
    <source>
        <dbReference type="EMBL" id="GLS86830.1"/>
    </source>
</evidence>
<reference evidence="1 2" key="1">
    <citation type="journal article" date="2014" name="Int. J. Syst. Evol. Microbiol.">
        <title>Complete genome sequence of Corynebacterium casei LMG S-19264T (=DSM 44701T), isolated from a smear-ripened cheese.</title>
        <authorList>
            <consortium name="US DOE Joint Genome Institute (JGI-PGF)"/>
            <person name="Walter F."/>
            <person name="Albersmeier A."/>
            <person name="Kalinowski J."/>
            <person name="Ruckert C."/>
        </authorList>
    </citation>
    <scope>NUCLEOTIDE SEQUENCE [LARGE SCALE GENOMIC DNA]</scope>
    <source>
        <strain evidence="1 2">NBRC 111766</strain>
    </source>
</reference>
<evidence type="ECO:0000313" key="2">
    <source>
        <dbReference type="Proteomes" id="UP001157355"/>
    </source>
</evidence>
<sequence>MGGKTHTFPRPTRQCKIPVPQEIAHSSDDSIVMEQSTPSFIGLTNEDVAEITGIAPKSLDQYRTRGVGIPFFKGRVKTRTYSGKKIMVTKTMHRVEDLRAWLIETEREYLLPDALAAGLDCLAACATSANYDRWRIFVAVSPSLSPDRCSLSACFC</sequence>
<keyword evidence="2" id="KW-1185">Reference proteome</keyword>